<gene>
    <name evidence="1" type="ORF">M427DRAFT_65824</name>
</gene>
<organism evidence="1 2">
    <name type="scientific">Gonapodya prolifera (strain JEL478)</name>
    <name type="common">Monoblepharis prolifera</name>
    <dbReference type="NCBI Taxonomy" id="1344416"/>
    <lineage>
        <taxon>Eukaryota</taxon>
        <taxon>Fungi</taxon>
        <taxon>Fungi incertae sedis</taxon>
        <taxon>Chytridiomycota</taxon>
        <taxon>Chytridiomycota incertae sedis</taxon>
        <taxon>Monoblepharidomycetes</taxon>
        <taxon>Monoblepharidales</taxon>
        <taxon>Gonapodyaceae</taxon>
        <taxon>Gonapodya</taxon>
    </lineage>
</organism>
<dbReference type="AlphaFoldDB" id="A0A139AZE0"/>
<protein>
    <submittedName>
        <fullName evidence="1">Uncharacterized protein</fullName>
    </submittedName>
</protein>
<sequence>MSENFSWHEFPRTSMHPGHGETFSGGNCGCDDCAADPRLQRRLREAMYGWTPLQLAMEHFHSLCCEREICHKALRKSLRESMDTWTCLVNGISFGGHYPEPPNRLVTFHAPGFLASTPIVGIVSRIVAVGAKVTPAVV</sequence>
<proteinExistence type="predicted"/>
<dbReference type="EMBL" id="KQ965732">
    <property type="protein sequence ID" value="KXS21923.1"/>
    <property type="molecule type" value="Genomic_DNA"/>
</dbReference>
<dbReference type="Proteomes" id="UP000070544">
    <property type="component" value="Unassembled WGS sequence"/>
</dbReference>
<feature type="non-terminal residue" evidence="1">
    <location>
        <position position="138"/>
    </location>
</feature>
<evidence type="ECO:0000313" key="2">
    <source>
        <dbReference type="Proteomes" id="UP000070544"/>
    </source>
</evidence>
<name>A0A139AZE0_GONPJ</name>
<evidence type="ECO:0000313" key="1">
    <source>
        <dbReference type="EMBL" id="KXS21923.1"/>
    </source>
</evidence>
<reference evidence="1 2" key="1">
    <citation type="journal article" date="2015" name="Genome Biol. Evol.">
        <title>Phylogenomic analyses indicate that early fungi evolved digesting cell walls of algal ancestors of land plants.</title>
        <authorList>
            <person name="Chang Y."/>
            <person name="Wang S."/>
            <person name="Sekimoto S."/>
            <person name="Aerts A.L."/>
            <person name="Choi C."/>
            <person name="Clum A."/>
            <person name="LaButti K.M."/>
            <person name="Lindquist E.A."/>
            <person name="Yee Ngan C."/>
            <person name="Ohm R.A."/>
            <person name="Salamov A.A."/>
            <person name="Grigoriev I.V."/>
            <person name="Spatafora J.W."/>
            <person name="Berbee M.L."/>
        </authorList>
    </citation>
    <scope>NUCLEOTIDE SEQUENCE [LARGE SCALE GENOMIC DNA]</scope>
    <source>
        <strain evidence="1 2">JEL478</strain>
    </source>
</reference>
<accession>A0A139AZE0</accession>
<keyword evidence="2" id="KW-1185">Reference proteome</keyword>